<dbReference type="GeneID" id="106123232"/>
<sequence>MNSEYLSDDILEEHFIKIYRCYRRVEVVLGSCRVDVRDRFVTAPTKYQKFYTIALVAISTYLYICTNKLIYDNKVPNHSYSYYMYFCVMLLSYVSYICNIIHVRFVNSDENSQFLVQLQKVDRVMNIDGNKRMYSFIYHTNVLTLSLLLKSYVLLYGISWYKNVRDAIELLGEFCNEVTFAIEISHCANTIVFFVTRLRFLNCILLNHLQKDDNKNESFFPTKNGMQYIAAKTHDFVSTDTFVCLRAILDAYSKFQKLYRFQIMCVHYTGPLRDKAKKMLKLIEEAPPKFSVYDMWQMDVFFMLKVFNILTTYIITTLQFALL</sequence>
<gene>
    <name evidence="2" type="primary">LOC106123232</name>
</gene>
<keyword evidence="1" id="KW-1133">Transmembrane helix</keyword>
<name>A0AAJ7EF32_PAPXU</name>
<proteinExistence type="predicted"/>
<keyword evidence="1" id="KW-0472">Membrane</keyword>
<dbReference type="KEGG" id="pxu:106123232"/>
<dbReference type="RefSeq" id="XP_013174917.1">
    <property type="nucleotide sequence ID" value="XM_013319463.1"/>
</dbReference>
<feature type="transmembrane region" description="Helical" evidence="1">
    <location>
        <begin position="82"/>
        <end position="105"/>
    </location>
</feature>
<evidence type="ECO:0000256" key="1">
    <source>
        <dbReference type="SAM" id="Phobius"/>
    </source>
</evidence>
<feature type="transmembrane region" description="Helical" evidence="1">
    <location>
        <begin position="50"/>
        <end position="70"/>
    </location>
</feature>
<evidence type="ECO:0000313" key="2">
    <source>
        <dbReference type="RefSeq" id="XP_013174917.1"/>
    </source>
</evidence>
<protein>
    <submittedName>
        <fullName evidence="2">Uncharacterized protein LOC106123232</fullName>
    </submittedName>
</protein>
<dbReference type="AlphaFoldDB" id="A0AAJ7EF32"/>
<feature type="transmembrane region" description="Helical" evidence="1">
    <location>
        <begin position="300"/>
        <end position="322"/>
    </location>
</feature>
<keyword evidence="1" id="KW-0812">Transmembrane</keyword>
<dbReference type="Proteomes" id="UP000694872">
    <property type="component" value="Unplaced"/>
</dbReference>
<reference evidence="2" key="1">
    <citation type="submission" date="2025-08" db="UniProtKB">
        <authorList>
            <consortium name="RefSeq"/>
        </authorList>
    </citation>
    <scope>IDENTIFICATION</scope>
</reference>
<feature type="transmembrane region" description="Helical" evidence="1">
    <location>
        <begin position="136"/>
        <end position="155"/>
    </location>
</feature>
<accession>A0AAJ7EF32</accession>
<organism evidence="2">
    <name type="scientific">Papilio xuthus</name>
    <name type="common">Asian swallowtail butterfly</name>
    <dbReference type="NCBI Taxonomy" id="66420"/>
    <lineage>
        <taxon>Eukaryota</taxon>
        <taxon>Metazoa</taxon>
        <taxon>Ecdysozoa</taxon>
        <taxon>Arthropoda</taxon>
        <taxon>Hexapoda</taxon>
        <taxon>Insecta</taxon>
        <taxon>Pterygota</taxon>
        <taxon>Neoptera</taxon>
        <taxon>Endopterygota</taxon>
        <taxon>Lepidoptera</taxon>
        <taxon>Glossata</taxon>
        <taxon>Ditrysia</taxon>
        <taxon>Papilionoidea</taxon>
        <taxon>Papilionidae</taxon>
        <taxon>Papilioninae</taxon>
        <taxon>Papilio</taxon>
    </lineage>
</organism>